<dbReference type="InterPro" id="IPR036249">
    <property type="entry name" value="Thioredoxin-like_sf"/>
</dbReference>
<dbReference type="SUPFAM" id="SSF52833">
    <property type="entry name" value="Thioredoxin-like"/>
    <property type="match status" value="1"/>
</dbReference>
<name>A0A7Y8Y3L3_9FLAO</name>
<keyword evidence="2" id="KW-1185">Reference proteome</keyword>
<dbReference type="CDD" id="cd02947">
    <property type="entry name" value="TRX_family"/>
    <property type="match status" value="1"/>
</dbReference>
<protein>
    <submittedName>
        <fullName evidence="1">Thioredoxin family protein</fullName>
    </submittedName>
</protein>
<dbReference type="RefSeq" id="WP_176006522.1">
    <property type="nucleotide sequence ID" value="NZ_JABWMI010000014.1"/>
</dbReference>
<proteinExistence type="predicted"/>
<sequence>MKKLLFFAASLLIIGCKTTQKTTQRVKTPEVTSQKPSTGLLATTTEGDLLGQGEVQDLLRTPFRNWFAPGYDNYKPDAATVTKLRDLTNGISIKIFMGTWCEDSQNQVPKFFKILHDAGFDKQDVTLIFVDKDKTTPEKLEAGLNITNVPTFIFYKTTQSGGKKGPKGEPKTKELNRIVESPRETLEKDMLKILSNQGYKHSYLE</sequence>
<gene>
    <name evidence="1" type="ORF">HZF10_12315</name>
</gene>
<dbReference type="EMBL" id="JACBJI010000005">
    <property type="protein sequence ID" value="NYA71710.1"/>
    <property type="molecule type" value="Genomic_DNA"/>
</dbReference>
<reference evidence="1 2" key="1">
    <citation type="submission" date="2020-07" db="EMBL/GenBank/DDBJ databases">
        <authorList>
            <person name="Sun Q."/>
        </authorList>
    </citation>
    <scope>NUCLEOTIDE SEQUENCE [LARGE SCALE GENOMIC DNA]</scope>
    <source>
        <strain evidence="1 2">MAH-1</strain>
    </source>
</reference>
<evidence type="ECO:0000313" key="1">
    <source>
        <dbReference type="EMBL" id="NYA71710.1"/>
    </source>
</evidence>
<dbReference type="PROSITE" id="PS51257">
    <property type="entry name" value="PROKAR_LIPOPROTEIN"/>
    <property type="match status" value="1"/>
</dbReference>
<organism evidence="1 2">
    <name type="scientific">Flavobacterium agri</name>
    <dbReference type="NCBI Taxonomy" id="2743471"/>
    <lineage>
        <taxon>Bacteria</taxon>
        <taxon>Pseudomonadati</taxon>
        <taxon>Bacteroidota</taxon>
        <taxon>Flavobacteriia</taxon>
        <taxon>Flavobacteriales</taxon>
        <taxon>Flavobacteriaceae</taxon>
        <taxon>Flavobacterium</taxon>
    </lineage>
</organism>
<dbReference type="Gene3D" id="3.40.30.10">
    <property type="entry name" value="Glutaredoxin"/>
    <property type="match status" value="1"/>
</dbReference>
<dbReference type="Proteomes" id="UP000535020">
    <property type="component" value="Unassembled WGS sequence"/>
</dbReference>
<accession>A0A7Y8Y3L3</accession>
<evidence type="ECO:0000313" key="2">
    <source>
        <dbReference type="Proteomes" id="UP000535020"/>
    </source>
</evidence>
<comment type="caution">
    <text evidence="1">The sequence shown here is derived from an EMBL/GenBank/DDBJ whole genome shotgun (WGS) entry which is preliminary data.</text>
</comment>
<dbReference type="AlphaFoldDB" id="A0A7Y8Y3L3"/>